<organism evidence="5 6">
    <name type="scientific">Glycine soja</name>
    <name type="common">Wild soybean</name>
    <dbReference type="NCBI Taxonomy" id="3848"/>
    <lineage>
        <taxon>Eukaryota</taxon>
        <taxon>Viridiplantae</taxon>
        <taxon>Streptophyta</taxon>
        <taxon>Embryophyta</taxon>
        <taxon>Tracheophyta</taxon>
        <taxon>Spermatophyta</taxon>
        <taxon>Magnoliopsida</taxon>
        <taxon>eudicotyledons</taxon>
        <taxon>Gunneridae</taxon>
        <taxon>Pentapetalae</taxon>
        <taxon>rosids</taxon>
        <taxon>fabids</taxon>
        <taxon>Fabales</taxon>
        <taxon>Fabaceae</taxon>
        <taxon>Papilionoideae</taxon>
        <taxon>50 kb inversion clade</taxon>
        <taxon>NPAAA clade</taxon>
        <taxon>indigoferoid/millettioid clade</taxon>
        <taxon>Phaseoleae</taxon>
        <taxon>Glycine</taxon>
        <taxon>Glycine subgen. Soja</taxon>
    </lineage>
</organism>
<dbReference type="Gramene" id="XM_028380066.1">
    <property type="protein sequence ID" value="XP_028235867.1"/>
    <property type="gene ID" value="LOC114415398"/>
</dbReference>
<sequence length="225" mass="25103">MQYTSASFASAIMNAVPPVTFVLAVILRLERVNVKEVRSLAKVIGTLVTFSGALLMTFTKVLKLSYFSLLSQPTTKMEATLLMRLSGTVFLLLGCVAWSSFFILQVSGRIVTVFIGMLIGCFASQRGGNCGHSSFWACCMGLRLGLQAPWPSLHVSLELSLSHWVSTLWCGAKAKTIQTPRRHHHLQQSTQRHNSFQFPHLISNTDFQRNLCMVHFCFCCLINLQ</sequence>
<comment type="caution">
    <text evidence="5">The sequence shown here is derived from an EMBL/GenBank/DDBJ whole genome shotgun (WGS) entry which is preliminary data.</text>
</comment>
<feature type="transmembrane region" description="Helical" evidence="4">
    <location>
        <begin position="6"/>
        <end position="27"/>
    </location>
</feature>
<reference evidence="5 6" key="1">
    <citation type="submission" date="2018-09" db="EMBL/GenBank/DDBJ databases">
        <title>A high-quality reference genome of wild soybean provides a powerful tool to mine soybean genomes.</title>
        <authorList>
            <person name="Xie M."/>
            <person name="Chung C.Y.L."/>
            <person name="Li M.-W."/>
            <person name="Wong F.-L."/>
            <person name="Chan T.-F."/>
            <person name="Lam H.-M."/>
        </authorList>
    </citation>
    <scope>NUCLEOTIDE SEQUENCE [LARGE SCALE GENOMIC DNA]</scope>
    <source>
        <strain evidence="6">cv. W05</strain>
        <tissue evidence="5">Hypocotyl of etiolated seedlings</tissue>
    </source>
</reference>
<dbReference type="EMBL" id="QZWG01000006">
    <property type="protein sequence ID" value="RZC06923.1"/>
    <property type="molecule type" value="Genomic_DNA"/>
</dbReference>
<dbReference type="AlphaFoldDB" id="A0A445K7Z9"/>
<protein>
    <submittedName>
        <fullName evidence="5">WAT1-related protein</fullName>
    </submittedName>
</protein>
<keyword evidence="6" id="KW-1185">Reference proteome</keyword>
<feature type="transmembrane region" description="Helical" evidence="4">
    <location>
        <begin position="39"/>
        <end position="61"/>
    </location>
</feature>
<feature type="transmembrane region" description="Helical" evidence="4">
    <location>
        <begin position="81"/>
        <end position="104"/>
    </location>
</feature>
<dbReference type="InterPro" id="IPR030184">
    <property type="entry name" value="WAT1-related"/>
</dbReference>
<evidence type="ECO:0000256" key="1">
    <source>
        <dbReference type="ARBA" id="ARBA00022692"/>
    </source>
</evidence>
<evidence type="ECO:0000256" key="4">
    <source>
        <dbReference type="SAM" id="Phobius"/>
    </source>
</evidence>
<evidence type="ECO:0000256" key="2">
    <source>
        <dbReference type="ARBA" id="ARBA00022989"/>
    </source>
</evidence>
<dbReference type="Gramene" id="XM_028380065.1">
    <property type="protein sequence ID" value="XP_028235866.1"/>
    <property type="gene ID" value="LOC114415398"/>
</dbReference>
<accession>A0A445K7Z9</accession>
<evidence type="ECO:0000313" key="6">
    <source>
        <dbReference type="Proteomes" id="UP000289340"/>
    </source>
</evidence>
<gene>
    <name evidence="5" type="ORF">D0Y65_014379</name>
</gene>
<proteinExistence type="predicted"/>
<dbReference type="GO" id="GO:0016020">
    <property type="term" value="C:membrane"/>
    <property type="evidence" value="ECO:0007669"/>
    <property type="project" value="InterPro"/>
</dbReference>
<keyword evidence="2 4" id="KW-1133">Transmembrane helix</keyword>
<name>A0A445K7Z9_GLYSO</name>
<dbReference type="Proteomes" id="UP000289340">
    <property type="component" value="Chromosome 6"/>
</dbReference>
<evidence type="ECO:0000313" key="5">
    <source>
        <dbReference type="EMBL" id="RZC06923.1"/>
    </source>
</evidence>
<keyword evidence="1 4" id="KW-0812">Transmembrane</keyword>
<dbReference type="GO" id="GO:0022857">
    <property type="term" value="F:transmembrane transporter activity"/>
    <property type="evidence" value="ECO:0007669"/>
    <property type="project" value="InterPro"/>
</dbReference>
<keyword evidence="3 4" id="KW-0472">Membrane</keyword>
<dbReference type="PANTHER" id="PTHR31218">
    <property type="entry name" value="WAT1-RELATED PROTEIN"/>
    <property type="match status" value="1"/>
</dbReference>
<evidence type="ECO:0000256" key="3">
    <source>
        <dbReference type="ARBA" id="ARBA00023136"/>
    </source>
</evidence>